<proteinExistence type="predicted"/>
<evidence type="ECO:0000313" key="8">
    <source>
        <dbReference type="EMBL" id="TPX16139.1"/>
    </source>
</evidence>
<dbReference type="Gene3D" id="1.20.1250.20">
    <property type="entry name" value="MFS general substrate transporter like domains"/>
    <property type="match status" value="1"/>
</dbReference>
<dbReference type="InParanoid" id="A0A507BFR2"/>
<dbReference type="GeneID" id="41971581"/>
<feature type="transmembrane region" description="Helical" evidence="6">
    <location>
        <begin position="320"/>
        <end position="341"/>
    </location>
</feature>
<evidence type="ECO:0000256" key="2">
    <source>
        <dbReference type="ARBA" id="ARBA00022692"/>
    </source>
</evidence>
<feature type="transmembrane region" description="Helical" evidence="6">
    <location>
        <begin position="51"/>
        <end position="78"/>
    </location>
</feature>
<dbReference type="AlphaFoldDB" id="A0A507BFR2"/>
<dbReference type="SUPFAM" id="SSF103473">
    <property type="entry name" value="MFS general substrate transporter"/>
    <property type="match status" value="1"/>
</dbReference>
<dbReference type="PANTHER" id="PTHR23501:SF156">
    <property type="entry name" value="TRANSPORTER, PUTATIVE-RELATED"/>
    <property type="match status" value="1"/>
</dbReference>
<reference evidence="8 9" key="1">
    <citation type="submission" date="2019-06" db="EMBL/GenBank/DDBJ databases">
        <title>Draft genome sequence of the filamentous fungus Phialemoniopsis curvata isolated from diesel fuel.</title>
        <authorList>
            <person name="Varaljay V.A."/>
            <person name="Lyon W.J."/>
            <person name="Crouch A.L."/>
            <person name="Drake C.E."/>
            <person name="Hollomon J.M."/>
            <person name="Nadeau L.J."/>
            <person name="Nunn H.S."/>
            <person name="Stevenson B.S."/>
            <person name="Bojanowski C.L."/>
            <person name="Crookes-Goodson W.J."/>
        </authorList>
    </citation>
    <scope>NUCLEOTIDE SEQUENCE [LARGE SCALE GENOMIC DNA]</scope>
    <source>
        <strain evidence="8 9">D216</strain>
    </source>
</reference>
<feature type="domain" description="Major facilitator superfamily (MFS) profile" evidence="7">
    <location>
        <begin position="56"/>
        <end position="494"/>
    </location>
</feature>
<name>A0A507BFR2_9PEZI</name>
<dbReference type="OrthoDB" id="4139357at2759"/>
<dbReference type="Proteomes" id="UP000319257">
    <property type="component" value="Unassembled WGS sequence"/>
</dbReference>
<feature type="region of interest" description="Disordered" evidence="5">
    <location>
        <begin position="23"/>
        <end position="42"/>
    </location>
</feature>
<dbReference type="RefSeq" id="XP_030997850.1">
    <property type="nucleotide sequence ID" value="XM_031138511.1"/>
</dbReference>
<feature type="transmembrane region" description="Helical" evidence="6">
    <location>
        <begin position="210"/>
        <end position="230"/>
    </location>
</feature>
<feature type="transmembrane region" description="Helical" evidence="6">
    <location>
        <begin position="90"/>
        <end position="110"/>
    </location>
</feature>
<feature type="transmembrane region" description="Helical" evidence="6">
    <location>
        <begin position="251"/>
        <end position="275"/>
    </location>
</feature>
<accession>A0A507BFR2</accession>
<dbReference type="GO" id="GO:0022857">
    <property type="term" value="F:transmembrane transporter activity"/>
    <property type="evidence" value="ECO:0007669"/>
    <property type="project" value="InterPro"/>
</dbReference>
<feature type="transmembrane region" description="Helical" evidence="6">
    <location>
        <begin position="122"/>
        <end position="140"/>
    </location>
</feature>
<dbReference type="InterPro" id="IPR020846">
    <property type="entry name" value="MFS_dom"/>
</dbReference>
<organism evidence="8 9">
    <name type="scientific">Thyridium curvatum</name>
    <dbReference type="NCBI Taxonomy" id="1093900"/>
    <lineage>
        <taxon>Eukaryota</taxon>
        <taxon>Fungi</taxon>
        <taxon>Dikarya</taxon>
        <taxon>Ascomycota</taxon>
        <taxon>Pezizomycotina</taxon>
        <taxon>Sordariomycetes</taxon>
        <taxon>Sordariomycetidae</taxon>
        <taxon>Thyridiales</taxon>
        <taxon>Thyridiaceae</taxon>
        <taxon>Thyridium</taxon>
    </lineage>
</organism>
<feature type="transmembrane region" description="Helical" evidence="6">
    <location>
        <begin position="383"/>
        <end position="404"/>
    </location>
</feature>
<evidence type="ECO:0000256" key="6">
    <source>
        <dbReference type="SAM" id="Phobius"/>
    </source>
</evidence>
<dbReference type="PROSITE" id="PS50850">
    <property type="entry name" value="MFS"/>
    <property type="match status" value="1"/>
</dbReference>
<feature type="transmembrane region" description="Helical" evidence="6">
    <location>
        <begin position="410"/>
        <end position="430"/>
    </location>
</feature>
<evidence type="ECO:0000256" key="1">
    <source>
        <dbReference type="ARBA" id="ARBA00004141"/>
    </source>
</evidence>
<dbReference type="GO" id="GO:0005886">
    <property type="term" value="C:plasma membrane"/>
    <property type="evidence" value="ECO:0007669"/>
    <property type="project" value="TreeGrafter"/>
</dbReference>
<evidence type="ECO:0000256" key="4">
    <source>
        <dbReference type="ARBA" id="ARBA00023136"/>
    </source>
</evidence>
<keyword evidence="9" id="KW-1185">Reference proteome</keyword>
<evidence type="ECO:0000313" key="9">
    <source>
        <dbReference type="Proteomes" id="UP000319257"/>
    </source>
</evidence>
<dbReference type="EMBL" id="SKBQ01000019">
    <property type="protein sequence ID" value="TPX16139.1"/>
    <property type="molecule type" value="Genomic_DNA"/>
</dbReference>
<evidence type="ECO:0000256" key="3">
    <source>
        <dbReference type="ARBA" id="ARBA00022989"/>
    </source>
</evidence>
<evidence type="ECO:0000259" key="7">
    <source>
        <dbReference type="PROSITE" id="PS50850"/>
    </source>
</evidence>
<feature type="transmembrane region" description="Helical" evidence="6">
    <location>
        <begin position="451"/>
        <end position="480"/>
    </location>
</feature>
<dbReference type="InterPro" id="IPR036259">
    <property type="entry name" value="MFS_trans_sf"/>
</dbReference>
<dbReference type="PRINTS" id="PR01036">
    <property type="entry name" value="TCRTETB"/>
</dbReference>
<sequence>MAPKDRIRGDGSTKSTLNIHQVRVQEDDQQHNNPTADISDGEGTVAPRKPLAFYLSFIGICFSALVCALDATSLGVAIPSIAEQLGGTTLQSFWASIAYLLCVVTTQPLYTAVSDVFGRKPPLYLAYAFFAAGSLVFALAGNMPAVIAGRVLQGLGGGGMDVLGEIVVADMTTLRERPVYLGVKALPMAVGSILGPTMGALFSSFASWRWIGWVNLPLLGVAAPLVFFFLRLRPADTAPLGDKLARLDWGGAALALAGTTALVLPLSWAGTLYPWRSWQTLLPLVSGLALLAAFGAYEARPAHPIVPHRVLRSRTAAATLVGNFAHGAMLFALLQYLPLFFQAVALETPIRSAVLLLPTSAASVAAAVAGVIAVGLVGRGYKWALRATWAVTAAGAGLLALLGPESSRPAQMGVPVVWGIGIGALMRLLHLPMQASVPSVDDTGAAIGVSLAVRLLGGLIGLAIGSTVFSSVFASSIAAVSELPGSLSILRDANQAIGFIPTLRTLDIPHGELTPVLDAYLEAMRAIFYTMTGFGAAGFASSLFTEELTLNKTERGRQAFED</sequence>
<gene>
    <name evidence="8" type="ORF">E0L32_004134</name>
</gene>
<feature type="transmembrane region" description="Helical" evidence="6">
    <location>
        <begin position="281"/>
        <end position="299"/>
    </location>
</feature>
<dbReference type="PANTHER" id="PTHR23501">
    <property type="entry name" value="MAJOR FACILITATOR SUPERFAMILY"/>
    <property type="match status" value="1"/>
</dbReference>
<keyword evidence="4 6" id="KW-0472">Membrane</keyword>
<protein>
    <recommendedName>
        <fullName evidence="7">Major facilitator superfamily (MFS) profile domain-containing protein</fullName>
    </recommendedName>
</protein>
<dbReference type="InterPro" id="IPR011701">
    <property type="entry name" value="MFS"/>
</dbReference>
<dbReference type="Pfam" id="PF07690">
    <property type="entry name" value="MFS_1"/>
    <property type="match status" value="1"/>
</dbReference>
<evidence type="ECO:0000256" key="5">
    <source>
        <dbReference type="SAM" id="MobiDB-lite"/>
    </source>
</evidence>
<comment type="subcellular location">
    <subcellularLocation>
        <location evidence="1">Membrane</location>
        <topology evidence="1">Multi-pass membrane protein</topology>
    </subcellularLocation>
</comment>
<keyword evidence="3 6" id="KW-1133">Transmembrane helix</keyword>
<keyword evidence="2 6" id="KW-0812">Transmembrane</keyword>
<feature type="transmembrane region" description="Helical" evidence="6">
    <location>
        <begin position="526"/>
        <end position="545"/>
    </location>
</feature>
<comment type="caution">
    <text evidence="8">The sequence shown here is derived from an EMBL/GenBank/DDBJ whole genome shotgun (WGS) entry which is preliminary data.</text>
</comment>
<feature type="transmembrane region" description="Helical" evidence="6">
    <location>
        <begin position="353"/>
        <end position="376"/>
    </location>
</feature>